<accession>A0ABP0D566</accession>
<dbReference type="InterPro" id="IPR031606">
    <property type="entry name" value="Kch1/2"/>
</dbReference>
<dbReference type="Pfam" id="PF16944">
    <property type="entry name" value="KCH"/>
    <property type="match status" value="1"/>
</dbReference>
<dbReference type="Proteomes" id="UP001642502">
    <property type="component" value="Unassembled WGS sequence"/>
</dbReference>
<protein>
    <submittedName>
        <fullName evidence="4">Potassium transporter</fullName>
    </submittedName>
</protein>
<feature type="region of interest" description="Disordered" evidence="2">
    <location>
        <begin position="358"/>
        <end position="431"/>
    </location>
</feature>
<organism evidence="4 5">
    <name type="scientific">Sporothrix epigloea</name>
    <dbReference type="NCBI Taxonomy" id="1892477"/>
    <lineage>
        <taxon>Eukaryota</taxon>
        <taxon>Fungi</taxon>
        <taxon>Dikarya</taxon>
        <taxon>Ascomycota</taxon>
        <taxon>Pezizomycotina</taxon>
        <taxon>Sordariomycetes</taxon>
        <taxon>Sordariomycetidae</taxon>
        <taxon>Ophiostomatales</taxon>
        <taxon>Ophiostomataceae</taxon>
        <taxon>Sporothrix</taxon>
    </lineage>
</organism>
<evidence type="ECO:0000256" key="1">
    <source>
        <dbReference type="SAM" id="Coils"/>
    </source>
</evidence>
<name>A0ABP0D566_9PEZI</name>
<evidence type="ECO:0000256" key="2">
    <source>
        <dbReference type="SAM" id="MobiDB-lite"/>
    </source>
</evidence>
<evidence type="ECO:0000313" key="4">
    <source>
        <dbReference type="EMBL" id="CAK7263344.1"/>
    </source>
</evidence>
<keyword evidence="5" id="KW-1185">Reference proteome</keyword>
<feature type="compositionally biased region" description="Polar residues" evidence="2">
    <location>
        <begin position="380"/>
        <end position="392"/>
    </location>
</feature>
<keyword evidence="3" id="KW-0812">Transmembrane</keyword>
<feature type="compositionally biased region" description="Polar residues" evidence="2">
    <location>
        <begin position="421"/>
        <end position="430"/>
    </location>
</feature>
<feature type="transmembrane region" description="Helical" evidence="3">
    <location>
        <begin position="76"/>
        <end position="99"/>
    </location>
</feature>
<keyword evidence="3" id="KW-1133">Transmembrane helix</keyword>
<feature type="compositionally biased region" description="Polar residues" evidence="2">
    <location>
        <begin position="579"/>
        <end position="590"/>
    </location>
</feature>
<keyword evidence="3" id="KW-0472">Membrane</keyword>
<proteinExistence type="predicted"/>
<gene>
    <name evidence="4" type="primary">KCH1</name>
    <name evidence="4" type="ORF">SEPCBS119000_000423</name>
</gene>
<reference evidence="4 5" key="1">
    <citation type="submission" date="2024-01" db="EMBL/GenBank/DDBJ databases">
        <authorList>
            <person name="Allen C."/>
            <person name="Tagirdzhanova G."/>
        </authorList>
    </citation>
    <scope>NUCLEOTIDE SEQUENCE [LARGE SCALE GENOMIC DNA]</scope>
    <source>
        <strain evidence="4 5">CBS 119000</strain>
    </source>
</reference>
<feature type="compositionally biased region" description="Polar residues" evidence="2">
    <location>
        <begin position="493"/>
        <end position="527"/>
    </location>
</feature>
<comment type="caution">
    <text evidence="4">The sequence shown here is derived from an EMBL/GenBank/DDBJ whole genome shotgun (WGS) entry which is preliminary data.</text>
</comment>
<sequence>MGFMSHGLPGEVRPEQKWDYIGLNDFKSQSCFTPIAYVYLYFSLCLSIAVYAVDTFTAVNLLVFDRWSSEIAPTQLISFAVSKWIFSICIILSVVNLAYEHIRAMRIMRRGSVAECYLDNLAVRLESVRIGTGQGHGWKRFLVFAELTRSKKGAEYIALFTYFSFQSWIRVLLCSGPRQVVNALTLLSVYNAQLSVTGNNIGNTLLHFFDKIRILAEGNFREALILSGMIFTLVIWVFSFLSLLLAFLFFLFFLWGYIPRSDGGLSGYCSRKINKRLMKIVTKKVNAALEEEERRRKKAELKAAKKKGELPPTELKATIPDVSDATLSASSHYINNSTYAGSTDKLPTAHNNMMLHRNDTMSTLPPYSSRPGTAAGGPNNGSNSSFELSSMDQKPRPAMPSTRSNTVTPPTPPSAWPVPTRSGTVASTSPLAAPKPINPNYSARAPLLEYAAEPCRSASPISMMPEMDGNYPMTNNGWSDSGGPLPPYDRCNRTNTSGSSMPYSQDGRNGSFSSFASINNDSQSSKQYPIGMPPMPRIPQPAWSASGTGGYGYDSGIRNGNNSPTAEPYATHAFHRDQQSLQDLSYSGYNNRDLDGETHNTLPSSGSRRAAYRPEENNMTGGASPAPPGRSYDPRPGPGASRNASNRFGQANEPGPIAPVRSATNPSTVPSWAPDGQGRGSPYGPPQRQMTAPVPQLSNQTTNTRPDHGRQISEDTSYTSYFERPTRSPTLSGPDAGRASNRPRPPNVHTYGNIGSSHEDTHNNDLEAQRGGRY</sequence>
<feature type="region of interest" description="Disordered" evidence="2">
    <location>
        <begin position="493"/>
        <end position="774"/>
    </location>
</feature>
<dbReference type="PANTHER" id="PTHR36424:SF1">
    <property type="entry name" value="LOW AFFINITY K(+) TRANSPORTER 1-RELATED"/>
    <property type="match status" value="1"/>
</dbReference>
<evidence type="ECO:0000256" key="3">
    <source>
        <dbReference type="SAM" id="Phobius"/>
    </source>
</evidence>
<feature type="compositionally biased region" description="Basic and acidic residues" evidence="2">
    <location>
        <begin position="757"/>
        <end position="774"/>
    </location>
</feature>
<feature type="coiled-coil region" evidence="1">
    <location>
        <begin position="282"/>
        <end position="309"/>
    </location>
</feature>
<dbReference type="PANTHER" id="PTHR36424">
    <property type="entry name" value="PHEROMONE-REGULATED MEMBRANE PROTEIN 6"/>
    <property type="match status" value="1"/>
</dbReference>
<feature type="transmembrane region" description="Helical" evidence="3">
    <location>
        <begin position="37"/>
        <end position="64"/>
    </location>
</feature>
<keyword evidence="1" id="KW-0175">Coiled coil</keyword>
<evidence type="ECO:0000313" key="5">
    <source>
        <dbReference type="Proteomes" id="UP001642502"/>
    </source>
</evidence>
<dbReference type="EMBL" id="CAWUON010000003">
    <property type="protein sequence ID" value="CAK7263344.1"/>
    <property type="molecule type" value="Genomic_DNA"/>
</dbReference>
<feature type="transmembrane region" description="Helical" evidence="3">
    <location>
        <begin position="223"/>
        <end position="256"/>
    </location>
</feature>